<feature type="compositionally biased region" description="Polar residues" evidence="12">
    <location>
        <begin position="1462"/>
        <end position="1476"/>
    </location>
</feature>
<evidence type="ECO:0000256" key="11">
    <source>
        <dbReference type="RuleBase" id="RU000688"/>
    </source>
</evidence>
<dbReference type="Pfam" id="PF20671">
    <property type="entry name" value="COG3_C"/>
    <property type="match status" value="1"/>
</dbReference>
<evidence type="ECO:0000256" key="10">
    <source>
        <dbReference type="ARBA" id="ARBA00031339"/>
    </source>
</evidence>
<feature type="transmembrane region" description="Helical" evidence="13">
    <location>
        <begin position="1337"/>
        <end position="1358"/>
    </location>
</feature>
<feature type="transmembrane region" description="Helical" evidence="13">
    <location>
        <begin position="994"/>
        <end position="1016"/>
    </location>
</feature>
<evidence type="ECO:0000256" key="4">
    <source>
        <dbReference type="ARBA" id="ARBA00022448"/>
    </source>
</evidence>
<comment type="similarity">
    <text evidence="11">Belongs to the G-protein coupled receptor 1 family.</text>
</comment>
<keyword evidence="9 13" id="KW-0472">Membrane</keyword>
<keyword evidence="11" id="KW-0675">Receptor</keyword>
<feature type="transmembrane region" description="Helical" evidence="13">
    <location>
        <begin position="1299"/>
        <end position="1325"/>
    </location>
</feature>
<dbReference type="Proteomes" id="UP001642483">
    <property type="component" value="Unassembled WGS sequence"/>
</dbReference>
<keyword evidence="8" id="KW-0333">Golgi apparatus</keyword>
<name>A0ABP0GGH8_CLALP</name>
<dbReference type="InterPro" id="IPR007265">
    <property type="entry name" value="COG_su3"/>
</dbReference>
<feature type="transmembrane region" description="Helical" evidence="13">
    <location>
        <begin position="917"/>
        <end position="945"/>
    </location>
</feature>
<dbReference type="SUPFAM" id="SSF81321">
    <property type="entry name" value="Family A G protein-coupled receptor-like"/>
    <property type="match status" value="1"/>
</dbReference>
<gene>
    <name evidence="15" type="ORF">CVLEPA_LOCUS23284</name>
</gene>
<keyword evidence="16" id="KW-1185">Reference proteome</keyword>
<feature type="transmembrane region" description="Helical" evidence="13">
    <location>
        <begin position="1082"/>
        <end position="1103"/>
    </location>
</feature>
<keyword evidence="6" id="KW-0653">Protein transport</keyword>
<evidence type="ECO:0000256" key="12">
    <source>
        <dbReference type="SAM" id="MobiDB-lite"/>
    </source>
</evidence>
<keyword evidence="4" id="KW-0813">Transport</keyword>
<comment type="caution">
    <text evidence="15">The sequence shown here is derived from an EMBL/GenBank/DDBJ whole genome shotgun (WGS) entry which is preliminary data.</text>
</comment>
<dbReference type="Pfam" id="PF00001">
    <property type="entry name" value="7tm_1"/>
    <property type="match status" value="1"/>
</dbReference>
<dbReference type="PRINTS" id="PR00237">
    <property type="entry name" value="GPCRRHODOPSN"/>
</dbReference>
<keyword evidence="5 11" id="KW-0812">Transmembrane</keyword>
<evidence type="ECO:0000313" key="15">
    <source>
        <dbReference type="EMBL" id="CAK8690700.1"/>
    </source>
</evidence>
<evidence type="ECO:0000313" key="16">
    <source>
        <dbReference type="Proteomes" id="UP001642483"/>
    </source>
</evidence>
<reference evidence="15 16" key="1">
    <citation type="submission" date="2024-02" db="EMBL/GenBank/DDBJ databases">
        <authorList>
            <person name="Daric V."/>
            <person name="Darras S."/>
        </authorList>
    </citation>
    <scope>NUCLEOTIDE SEQUENCE [LARGE SCALE GENOMIC DNA]</scope>
</reference>
<dbReference type="PROSITE" id="PS50262">
    <property type="entry name" value="G_PROTEIN_RECEP_F1_2"/>
    <property type="match status" value="1"/>
</dbReference>
<sequence>MESNLLSSPELSCMDKLSKWDGNEDSCLAPLNELQKDSFLELASVATNRPMPIEVPLEEPINTLQKVSMKGVVIPGSDEDILAQGFASLGMGREKIDNAQQFYSWFSKIEEQMGKMEIEEFMKQVETLRGYCDYCHHITADVNRALDSLDKLDEEYVFVSTKTNALHDACEHLLADQTALINTADAIQENLEYFLEYDRINAKLSSLNLQVTGDLFQSMLTRIDECIEFMKAHATYKDAASYMVKYKGCLLTALGMIKSYVVKSLETTTQTILNRKSDSLKNEKLESSAPSDDAFTLYYGKFRTNAPKIKGLMEQIEQRAEKNEEYKQLLTDIHICYFAQRELLLSPSVTSAMADLVNINKMDHCALVRSGCAFMVHVCEDEHQLYSHFFSMHSVKLHEMLLHLCGNLYDLLRPLIIHVYHLETLAELCSILKMEMIDDHVQNNPEQLQAFHSVALEMLEDVQERLVYRANIYIRDDIRGYKPSPGDIAYPEKLKMMEEIAHGLKQSKQGPDETFTEIKLDDESSTQEPANMFGGLEDSTISTNSSIKSQQKFRTSPADMHGMWFPTVRRVLVCLSKLYRCIDKTIFQGLSQEALEACVQSLVSASLAIKAVTVKPNSTEKKVIDGQLFLIKHLLILREQIAPFHTDFAIRETQLDFSRTKDAAFRFVLEPRSIPNLLRVNSNNSLIQLLYEGTPEVKEFYIDSKKDVDRQLKLVCEEFIQHQTACLVGPLNEFLTKAARFINMSKDDGGKAPFLRQQQFGTPEILHGIVSQVYRDLKLYIKKVTESMALYLANKETENILFKPIKVNVQNIFQQLHMLLLDNYTEEDQAIVAAPSSDQIIEKSKFYVEKEHLEAPELSIFSQEQKVTVIALPATPSSEKLMRFREMAYVSTTDCPYKDESNSLQDPWYIHTRISSLLLLLISAVIVIANVLVTVSIISIFVRNYGQQSSLKLKTGYVFLFNLALADLFVGIVCIINIAMSEIGDLSDSKSTCLLRICLTITPCTASVFTMTSIGIDRYMSIIHPLKYDLFITVWKGALMVLTIWVVAFMLGFAPLMGWGGVDDVDKNGSSCSFLYLVDTSYVIVVLFGLFVPQLVLVVYLYYKIFKVSRRHSQQLAEVKKCKIRFSQTSVFDHGRPIAMCTQSCPVTPAVRRSTMPPDCNRKDSQTEVQMENRVRTVSFGPSSCESDSTLDKTSLPKSEIVSTLSSQQTSGHQDEVFADAINLPGVVPSSVMESSSTNTRESGFVEINDYSTKSMPAILRRTTSYSSTMAVSSFTSQLASRLRGYNNMKKGSRKSVKALRTVTLLIGFYFIMWSPFLIVSFVQVLCQIHCQLQNVAGTYLLLLGISNSAINPIVYTYTNRELKKHMCGICRKNKIRIVTNHSQPMPSSDITPGTPATNSNFLSVPLHGWNSVPRSSLISNVSAYSQCSTKRSSIESGTRKLSSVSRLKLRQVNIAIKSKPVTRNSLPNSSTSNCHFTLPPSGRKRKLSQ</sequence>
<dbReference type="InterPro" id="IPR000276">
    <property type="entry name" value="GPCR_Rhodpsn"/>
</dbReference>
<organism evidence="15 16">
    <name type="scientific">Clavelina lepadiformis</name>
    <name type="common">Light-bulb sea squirt</name>
    <name type="synonym">Ascidia lepadiformis</name>
    <dbReference type="NCBI Taxonomy" id="159417"/>
    <lineage>
        <taxon>Eukaryota</taxon>
        <taxon>Metazoa</taxon>
        <taxon>Chordata</taxon>
        <taxon>Tunicata</taxon>
        <taxon>Ascidiacea</taxon>
        <taxon>Aplousobranchia</taxon>
        <taxon>Clavelinidae</taxon>
        <taxon>Clavelina</taxon>
    </lineage>
</organism>
<feature type="domain" description="G-protein coupled receptors family 1 profile" evidence="14">
    <location>
        <begin position="929"/>
        <end position="1356"/>
    </location>
</feature>
<keyword evidence="7 13" id="KW-1133">Transmembrane helix</keyword>
<keyword evidence="11" id="KW-0807">Transducer</keyword>
<feature type="transmembrane region" description="Helical" evidence="13">
    <location>
        <begin position="957"/>
        <end position="979"/>
    </location>
</feature>
<evidence type="ECO:0000259" key="14">
    <source>
        <dbReference type="PROSITE" id="PS50262"/>
    </source>
</evidence>
<dbReference type="InterPro" id="IPR048685">
    <property type="entry name" value="COG3_C"/>
</dbReference>
<feature type="region of interest" description="Disordered" evidence="12">
    <location>
        <begin position="1461"/>
        <end position="1490"/>
    </location>
</feature>
<evidence type="ECO:0000256" key="9">
    <source>
        <dbReference type="ARBA" id="ARBA00023136"/>
    </source>
</evidence>
<evidence type="ECO:0000256" key="1">
    <source>
        <dbReference type="ARBA" id="ARBA00004395"/>
    </source>
</evidence>
<evidence type="ECO:0000256" key="7">
    <source>
        <dbReference type="ARBA" id="ARBA00022989"/>
    </source>
</evidence>
<dbReference type="PROSITE" id="PS00237">
    <property type="entry name" value="G_PROTEIN_RECEP_F1_1"/>
    <property type="match status" value="1"/>
</dbReference>
<proteinExistence type="inferred from homology"/>
<evidence type="ECO:0000256" key="5">
    <source>
        <dbReference type="ARBA" id="ARBA00022692"/>
    </source>
</evidence>
<feature type="transmembrane region" description="Helical" evidence="13">
    <location>
        <begin position="1037"/>
        <end position="1062"/>
    </location>
</feature>
<comment type="subcellular location">
    <subcellularLocation>
        <location evidence="1">Golgi apparatus membrane</location>
        <topology evidence="1">Peripheral membrane protein</topology>
    </subcellularLocation>
</comment>
<evidence type="ECO:0000256" key="8">
    <source>
        <dbReference type="ARBA" id="ARBA00023034"/>
    </source>
</evidence>
<dbReference type="SMART" id="SM01381">
    <property type="entry name" value="7TM_GPCR_Srsx"/>
    <property type="match status" value="1"/>
</dbReference>
<dbReference type="InterPro" id="IPR048320">
    <property type="entry name" value="COG3_N"/>
</dbReference>
<dbReference type="EMBL" id="CAWYQH010000119">
    <property type="protein sequence ID" value="CAK8690700.1"/>
    <property type="molecule type" value="Genomic_DNA"/>
</dbReference>
<evidence type="ECO:0000256" key="3">
    <source>
        <dbReference type="ARBA" id="ARBA00020976"/>
    </source>
</evidence>
<dbReference type="PANTHER" id="PTHR13302">
    <property type="entry name" value="CONSERVED OLIGOMERIC GOLGI COMPLEX COMPONENT 3"/>
    <property type="match status" value="1"/>
</dbReference>
<dbReference type="PANTHER" id="PTHR13302:SF8">
    <property type="entry name" value="CONSERVED OLIGOMERIC GOLGI COMPLEX SUBUNIT 3"/>
    <property type="match status" value="1"/>
</dbReference>
<protein>
    <recommendedName>
        <fullName evidence="3">Conserved oligomeric Golgi complex subunit 3</fullName>
    </recommendedName>
    <alternativeName>
        <fullName evidence="10">Component of oligomeric Golgi complex 3</fullName>
    </alternativeName>
</protein>
<evidence type="ECO:0000256" key="6">
    <source>
        <dbReference type="ARBA" id="ARBA00022927"/>
    </source>
</evidence>
<accession>A0ABP0GGH8</accession>
<dbReference type="Pfam" id="PF04136">
    <property type="entry name" value="COG3_N"/>
    <property type="match status" value="1"/>
</dbReference>
<evidence type="ECO:0000256" key="13">
    <source>
        <dbReference type="SAM" id="Phobius"/>
    </source>
</evidence>
<dbReference type="Gene3D" id="1.20.1070.10">
    <property type="entry name" value="Rhodopsin 7-helix transmembrane proteins"/>
    <property type="match status" value="2"/>
</dbReference>
<dbReference type="InterPro" id="IPR017452">
    <property type="entry name" value="GPCR_Rhodpsn_7TM"/>
</dbReference>
<evidence type="ECO:0000256" key="2">
    <source>
        <dbReference type="ARBA" id="ARBA00009936"/>
    </source>
</evidence>
<comment type="similarity">
    <text evidence="2">Belongs to the COG3 family.</text>
</comment>
<keyword evidence="11" id="KW-0297">G-protein coupled receptor</keyword>